<evidence type="ECO:0000256" key="9">
    <source>
        <dbReference type="ARBA" id="ARBA00022516"/>
    </source>
</evidence>
<keyword evidence="13 19" id="KW-1133">Transmembrane helix</keyword>
<keyword evidence="9" id="KW-0444">Lipid biosynthesis</keyword>
<feature type="transmembrane region" description="Helical" evidence="19">
    <location>
        <begin position="109"/>
        <end position="129"/>
    </location>
</feature>
<keyword evidence="17" id="KW-1208">Phospholipid metabolism</keyword>
<comment type="pathway">
    <text evidence="3 18">Phospholipid metabolism; CDP-diacylglycerol biosynthesis; CDP-diacylglycerol from sn-glycerol 3-phosphate: step 3/3.</text>
</comment>
<keyword evidence="12 18" id="KW-0548">Nucleotidyltransferase</keyword>
<evidence type="ECO:0000256" key="14">
    <source>
        <dbReference type="ARBA" id="ARBA00023098"/>
    </source>
</evidence>
<evidence type="ECO:0000256" key="3">
    <source>
        <dbReference type="ARBA" id="ARBA00005119"/>
    </source>
</evidence>
<feature type="transmembrane region" description="Helical" evidence="19">
    <location>
        <begin position="175"/>
        <end position="194"/>
    </location>
</feature>
<evidence type="ECO:0000256" key="10">
    <source>
        <dbReference type="ARBA" id="ARBA00022679"/>
    </source>
</evidence>
<name>A0A7X3K698_9BURK</name>
<dbReference type="Pfam" id="PF01148">
    <property type="entry name" value="CTP_transf_1"/>
    <property type="match status" value="1"/>
</dbReference>
<dbReference type="GO" id="GO:0004605">
    <property type="term" value="F:phosphatidate cytidylyltransferase activity"/>
    <property type="evidence" value="ECO:0007669"/>
    <property type="project" value="UniProtKB-EC"/>
</dbReference>
<dbReference type="PANTHER" id="PTHR46382:SF1">
    <property type="entry name" value="PHOSPHATIDATE CYTIDYLYLTRANSFERASE"/>
    <property type="match status" value="1"/>
</dbReference>
<comment type="subcellular location">
    <subcellularLocation>
        <location evidence="2">Cell membrane</location>
        <topology evidence="2">Multi-pass membrane protein</topology>
    </subcellularLocation>
</comment>
<feature type="transmembrane region" description="Helical" evidence="19">
    <location>
        <begin position="209"/>
        <end position="231"/>
    </location>
</feature>
<evidence type="ECO:0000256" key="7">
    <source>
        <dbReference type="ARBA" id="ARBA00019373"/>
    </source>
</evidence>
<evidence type="ECO:0000313" key="20">
    <source>
        <dbReference type="EMBL" id="MVW59508.1"/>
    </source>
</evidence>
<feature type="transmembrane region" description="Helical" evidence="19">
    <location>
        <begin position="5"/>
        <end position="22"/>
    </location>
</feature>
<dbReference type="EC" id="2.7.7.41" evidence="6 18"/>
<evidence type="ECO:0000256" key="4">
    <source>
        <dbReference type="ARBA" id="ARBA00005189"/>
    </source>
</evidence>
<feature type="transmembrane region" description="Helical" evidence="19">
    <location>
        <begin position="135"/>
        <end position="154"/>
    </location>
</feature>
<evidence type="ECO:0000256" key="17">
    <source>
        <dbReference type="ARBA" id="ARBA00023264"/>
    </source>
</evidence>
<dbReference type="PROSITE" id="PS01315">
    <property type="entry name" value="CDS"/>
    <property type="match status" value="1"/>
</dbReference>
<keyword evidence="16" id="KW-0594">Phospholipid biosynthesis</keyword>
<dbReference type="UniPathway" id="UPA00557">
    <property type="reaction ID" value="UER00614"/>
</dbReference>
<dbReference type="RefSeq" id="WP_056135253.1">
    <property type="nucleotide sequence ID" value="NZ_WSES01000002.1"/>
</dbReference>
<keyword evidence="15 19" id="KW-0472">Membrane</keyword>
<organism evidence="20 21">
    <name type="scientific">Massilia cellulosiltytica</name>
    <dbReference type="NCBI Taxonomy" id="2683234"/>
    <lineage>
        <taxon>Bacteria</taxon>
        <taxon>Pseudomonadati</taxon>
        <taxon>Pseudomonadota</taxon>
        <taxon>Betaproteobacteria</taxon>
        <taxon>Burkholderiales</taxon>
        <taxon>Oxalobacteraceae</taxon>
        <taxon>Telluria group</taxon>
        <taxon>Massilia</taxon>
    </lineage>
</organism>
<dbReference type="EMBL" id="WSES01000002">
    <property type="protein sequence ID" value="MVW59508.1"/>
    <property type="molecule type" value="Genomic_DNA"/>
</dbReference>
<comment type="similarity">
    <text evidence="5 18">Belongs to the CDS family.</text>
</comment>
<dbReference type="PANTHER" id="PTHR46382">
    <property type="entry name" value="PHOSPHATIDATE CYTIDYLYLTRANSFERASE"/>
    <property type="match status" value="1"/>
</dbReference>
<evidence type="ECO:0000256" key="15">
    <source>
        <dbReference type="ARBA" id="ARBA00023136"/>
    </source>
</evidence>
<reference evidence="20 21" key="1">
    <citation type="submission" date="2019-12" db="EMBL/GenBank/DDBJ databases">
        <authorList>
            <person name="Li C."/>
            <person name="Zhao J."/>
        </authorList>
    </citation>
    <scope>NUCLEOTIDE SEQUENCE [LARGE SCALE GENOMIC DNA]</scope>
    <source>
        <strain evidence="20 21">NEAU-DD11</strain>
    </source>
</reference>
<evidence type="ECO:0000256" key="13">
    <source>
        <dbReference type="ARBA" id="ARBA00022989"/>
    </source>
</evidence>
<keyword evidence="8" id="KW-1003">Cell membrane</keyword>
<comment type="catalytic activity">
    <reaction evidence="1 18">
        <text>a 1,2-diacyl-sn-glycero-3-phosphate + CTP + H(+) = a CDP-1,2-diacyl-sn-glycerol + diphosphate</text>
        <dbReference type="Rhea" id="RHEA:16229"/>
        <dbReference type="ChEBI" id="CHEBI:15378"/>
        <dbReference type="ChEBI" id="CHEBI:33019"/>
        <dbReference type="ChEBI" id="CHEBI:37563"/>
        <dbReference type="ChEBI" id="CHEBI:58332"/>
        <dbReference type="ChEBI" id="CHEBI:58608"/>
        <dbReference type="EC" id="2.7.7.41"/>
    </reaction>
</comment>
<evidence type="ECO:0000256" key="1">
    <source>
        <dbReference type="ARBA" id="ARBA00001698"/>
    </source>
</evidence>
<evidence type="ECO:0000256" key="2">
    <source>
        <dbReference type="ARBA" id="ARBA00004651"/>
    </source>
</evidence>
<dbReference type="GO" id="GO:0016024">
    <property type="term" value="P:CDP-diacylglycerol biosynthetic process"/>
    <property type="evidence" value="ECO:0007669"/>
    <property type="project" value="UniProtKB-UniPathway"/>
</dbReference>
<evidence type="ECO:0000256" key="18">
    <source>
        <dbReference type="RuleBase" id="RU003938"/>
    </source>
</evidence>
<evidence type="ECO:0000256" key="19">
    <source>
        <dbReference type="SAM" id="Phobius"/>
    </source>
</evidence>
<evidence type="ECO:0000313" key="21">
    <source>
        <dbReference type="Proteomes" id="UP000443353"/>
    </source>
</evidence>
<comment type="pathway">
    <text evidence="4">Lipid metabolism.</text>
</comment>
<comment type="caution">
    <text evidence="20">The sequence shown here is derived from an EMBL/GenBank/DDBJ whole genome shotgun (WGS) entry which is preliminary data.</text>
</comment>
<keyword evidence="14" id="KW-0443">Lipid metabolism</keyword>
<evidence type="ECO:0000256" key="6">
    <source>
        <dbReference type="ARBA" id="ARBA00012487"/>
    </source>
</evidence>
<keyword evidence="21" id="KW-1185">Reference proteome</keyword>
<gene>
    <name evidence="20" type="ORF">GPY61_06165</name>
</gene>
<keyword evidence="11 18" id="KW-0812">Transmembrane</keyword>
<dbReference type="InterPro" id="IPR000374">
    <property type="entry name" value="PC_trans"/>
</dbReference>
<evidence type="ECO:0000256" key="16">
    <source>
        <dbReference type="ARBA" id="ARBA00023209"/>
    </source>
</evidence>
<dbReference type="GO" id="GO:0005886">
    <property type="term" value="C:plasma membrane"/>
    <property type="evidence" value="ECO:0007669"/>
    <property type="project" value="UniProtKB-SubCell"/>
</dbReference>
<proteinExistence type="inferred from homology"/>
<dbReference type="Proteomes" id="UP000443353">
    <property type="component" value="Unassembled WGS sequence"/>
</dbReference>
<feature type="transmembrane region" description="Helical" evidence="19">
    <location>
        <begin position="54"/>
        <end position="72"/>
    </location>
</feature>
<accession>A0A7X3K698</accession>
<evidence type="ECO:0000256" key="11">
    <source>
        <dbReference type="ARBA" id="ARBA00022692"/>
    </source>
</evidence>
<evidence type="ECO:0000256" key="5">
    <source>
        <dbReference type="ARBA" id="ARBA00010185"/>
    </source>
</evidence>
<keyword evidence="10 18" id="KW-0808">Transferase</keyword>
<dbReference type="AlphaFoldDB" id="A0A7X3K698"/>
<evidence type="ECO:0000256" key="8">
    <source>
        <dbReference type="ARBA" id="ARBA00022475"/>
    </source>
</evidence>
<sequence>MLRTRVITAVVLLAILLPVLYFNNYTAFAVVATVFFGAAIWECFRLFNPETHNAHVIALVWSAVFAMSVFTGHTNLSFWAALSVALWIARFAPSLKIGLPPLGTPANTVLSLVYAFAVVGCFAAIVDLYSHSPLFLLSVLAIVWVADIGAYFSGKAFGKHKLAPSISPGKSWEGAIGGGIAVLVLGGLSVQFGGDAFAHTFAVRVQHTYGWPVLAVVLVLMTAASIVGDLFESQLKRRAGMKDSSNLLPGHGGVLDRIDALIPVLPLAALIGSRL</sequence>
<protein>
    <recommendedName>
        <fullName evidence="7 18">Phosphatidate cytidylyltransferase</fullName>
        <ecNumber evidence="6 18">2.7.7.41</ecNumber>
    </recommendedName>
</protein>
<evidence type="ECO:0000256" key="12">
    <source>
        <dbReference type="ARBA" id="ARBA00022695"/>
    </source>
</evidence>